<keyword evidence="3" id="KW-1185">Reference proteome</keyword>
<protein>
    <submittedName>
        <fullName evidence="2">Uncharacterized protein</fullName>
    </submittedName>
</protein>
<evidence type="ECO:0000313" key="3">
    <source>
        <dbReference type="Proteomes" id="UP001187192"/>
    </source>
</evidence>
<gene>
    <name evidence="2" type="ORF">TIFTF001_033798</name>
</gene>
<reference evidence="2" key="1">
    <citation type="submission" date="2023-07" db="EMBL/GenBank/DDBJ databases">
        <title>draft genome sequence of fig (Ficus carica).</title>
        <authorList>
            <person name="Takahashi T."/>
            <person name="Nishimura K."/>
        </authorList>
    </citation>
    <scope>NUCLEOTIDE SEQUENCE</scope>
</reference>
<comment type="caution">
    <text evidence="2">The sequence shown here is derived from an EMBL/GenBank/DDBJ whole genome shotgun (WGS) entry which is preliminary data.</text>
</comment>
<dbReference type="AlphaFoldDB" id="A0AA88DYU0"/>
<sequence length="154" mass="17726">MTPPRAPKHCRRRRHRFRSAHHHQISGAVIHDFVGAQRERRFRAPSVVCLHHVCVRDLHRDSAISSLTTSPPDGSTCKTKTNIPDCDGKWAVAEDLLPEKKPRSGIEKKQNRRDLRGEMSCRSGWRAAPPPMVDLSHWERRKREGEEVFGQNEN</sequence>
<dbReference type="EMBL" id="BTGU01000192">
    <property type="protein sequence ID" value="GMN64727.1"/>
    <property type="molecule type" value="Genomic_DNA"/>
</dbReference>
<evidence type="ECO:0000256" key="1">
    <source>
        <dbReference type="SAM" id="MobiDB-lite"/>
    </source>
</evidence>
<organism evidence="2 3">
    <name type="scientific">Ficus carica</name>
    <name type="common">Common fig</name>
    <dbReference type="NCBI Taxonomy" id="3494"/>
    <lineage>
        <taxon>Eukaryota</taxon>
        <taxon>Viridiplantae</taxon>
        <taxon>Streptophyta</taxon>
        <taxon>Embryophyta</taxon>
        <taxon>Tracheophyta</taxon>
        <taxon>Spermatophyta</taxon>
        <taxon>Magnoliopsida</taxon>
        <taxon>eudicotyledons</taxon>
        <taxon>Gunneridae</taxon>
        <taxon>Pentapetalae</taxon>
        <taxon>rosids</taxon>
        <taxon>fabids</taxon>
        <taxon>Rosales</taxon>
        <taxon>Moraceae</taxon>
        <taxon>Ficeae</taxon>
        <taxon>Ficus</taxon>
    </lineage>
</organism>
<dbReference type="Proteomes" id="UP001187192">
    <property type="component" value="Unassembled WGS sequence"/>
</dbReference>
<feature type="region of interest" description="Disordered" evidence="1">
    <location>
        <begin position="98"/>
        <end position="132"/>
    </location>
</feature>
<name>A0AA88DYU0_FICCA</name>
<evidence type="ECO:0000313" key="2">
    <source>
        <dbReference type="EMBL" id="GMN64727.1"/>
    </source>
</evidence>
<feature type="region of interest" description="Disordered" evidence="1">
    <location>
        <begin position="1"/>
        <end position="21"/>
    </location>
</feature>
<accession>A0AA88DYU0</accession>
<feature type="compositionally biased region" description="Basic and acidic residues" evidence="1">
    <location>
        <begin position="98"/>
        <end position="119"/>
    </location>
</feature>
<proteinExistence type="predicted"/>